<evidence type="ECO:0000313" key="3">
    <source>
        <dbReference type="EMBL" id="KAF9541712.1"/>
    </source>
</evidence>
<feature type="compositionally biased region" description="Acidic residues" evidence="1">
    <location>
        <begin position="252"/>
        <end position="264"/>
    </location>
</feature>
<feature type="compositionally biased region" description="Polar residues" evidence="1">
    <location>
        <begin position="167"/>
        <end position="179"/>
    </location>
</feature>
<dbReference type="GO" id="GO:0005634">
    <property type="term" value="C:nucleus"/>
    <property type="evidence" value="ECO:0007669"/>
    <property type="project" value="TreeGrafter"/>
</dbReference>
<dbReference type="PANTHER" id="PTHR45614">
    <property type="entry name" value="MYB PROTEIN-RELATED"/>
    <property type="match status" value="1"/>
</dbReference>
<feature type="compositionally biased region" description="Gly residues" evidence="1">
    <location>
        <begin position="430"/>
        <end position="459"/>
    </location>
</feature>
<proteinExistence type="predicted"/>
<dbReference type="Gene3D" id="1.10.10.60">
    <property type="entry name" value="Homeodomain-like"/>
    <property type="match status" value="1"/>
</dbReference>
<comment type="caution">
    <text evidence="3">The sequence shown here is derived from an EMBL/GenBank/DDBJ whole genome shotgun (WGS) entry which is preliminary data.</text>
</comment>
<dbReference type="SUPFAM" id="SSF46689">
    <property type="entry name" value="Homeodomain-like"/>
    <property type="match status" value="1"/>
</dbReference>
<feature type="domain" description="Myb-like" evidence="2">
    <location>
        <begin position="74"/>
        <end position="127"/>
    </location>
</feature>
<dbReference type="CDD" id="cd00167">
    <property type="entry name" value="SANT"/>
    <property type="match status" value="1"/>
</dbReference>
<feature type="domain" description="Myb-like" evidence="2">
    <location>
        <begin position="590"/>
        <end position="644"/>
    </location>
</feature>
<keyword evidence="4" id="KW-1185">Reference proteome</keyword>
<dbReference type="PANTHER" id="PTHR45614:SF69">
    <property type="entry name" value="CHROMOSOME UNDETERMINED SCAFFOLD_38, WHOLE GENOME SHOTGUN SEQUENCE"/>
    <property type="match status" value="1"/>
</dbReference>
<dbReference type="InterPro" id="IPR050560">
    <property type="entry name" value="MYB_TF"/>
</dbReference>
<name>A0A9P6K1P2_9FUNG</name>
<dbReference type="InterPro" id="IPR009057">
    <property type="entry name" value="Homeodomain-like_sf"/>
</dbReference>
<feature type="compositionally biased region" description="Polar residues" evidence="1">
    <location>
        <begin position="42"/>
        <end position="52"/>
    </location>
</feature>
<feature type="region of interest" description="Disordered" evidence="1">
    <location>
        <begin position="1"/>
        <end position="73"/>
    </location>
</feature>
<dbReference type="GO" id="GO:0000978">
    <property type="term" value="F:RNA polymerase II cis-regulatory region sequence-specific DNA binding"/>
    <property type="evidence" value="ECO:0007669"/>
    <property type="project" value="TreeGrafter"/>
</dbReference>
<accession>A0A9P6K1P2</accession>
<feature type="compositionally biased region" description="Low complexity" evidence="1">
    <location>
        <begin position="1"/>
        <end position="13"/>
    </location>
</feature>
<sequence>METDTPTTTTIPPSSNHRSHMKRPSSTFSIPQPHSQPYPYPDSSTTTASSPIDTDRDNLDDDDEQLRLQPSFKRRSLIRRPWTNAEQESVYVAVERLKLFGRWEEVKTRMNLNRSCSEIEEEYNRLYAEIPDSEYEDYMDDDDEDEDEEEEDEGMYSGEVLVDETNKSNSAQAQASTRIAKSGGALLTPAPTATSSAAQSTHSSQENLAGLFSMAKAAAAAHQQHHQQQQQQQLKQPLLDSRRLPSPPPLNEQEDEYDEGYEDYEDHHQQQQQQPQQHGQQSNCPQLYPQQTLVHNQGHRSTPSFSSTTSTTRPARMVRVWTPEQSETLKNLVEVYFPGAYRINWVWVAAQMGNAFTRKQCKNKWEIMRRRMGTEDEIMLLKRGYQEFGPSWGQIQEKYLPERSRGGISIMWELLETREAEVGPQFRSGGMSGSGSGSGSGPGSIVGSTISGGGGGGASGMITMTAGPGSATTPRKTLSHHRRNSSLSSIKSTSLRVSISKDNASTSTAHRQRTSTVDIDAMELSSPTTSLYTLTEEMTIGSNPRTTTTTASRPYQHRKSASVSSTISMSRFGHGRHGSDVSFSGEWGSSERMMPMTWTEPLTRRLQDLVREHFPSQSKVNWAMISSLMGCTPMVSKDQCKRRWYLISQQQQQQQLQLQQQQLYQQQQQQHSAMDYRQQQDEVMLV</sequence>
<dbReference type="Proteomes" id="UP000723463">
    <property type="component" value="Unassembled WGS sequence"/>
</dbReference>
<feature type="compositionally biased region" description="Polar residues" evidence="1">
    <location>
        <begin position="501"/>
        <end position="513"/>
    </location>
</feature>
<feature type="region of interest" description="Disordered" evidence="1">
    <location>
        <begin position="130"/>
        <end position="317"/>
    </location>
</feature>
<feature type="compositionally biased region" description="Acidic residues" evidence="1">
    <location>
        <begin position="131"/>
        <end position="154"/>
    </location>
</feature>
<feature type="compositionally biased region" description="Low complexity" evidence="1">
    <location>
        <begin position="301"/>
        <end position="312"/>
    </location>
</feature>
<organism evidence="3 4">
    <name type="scientific">Mortierella hygrophila</name>
    <dbReference type="NCBI Taxonomy" id="979708"/>
    <lineage>
        <taxon>Eukaryota</taxon>
        <taxon>Fungi</taxon>
        <taxon>Fungi incertae sedis</taxon>
        <taxon>Mucoromycota</taxon>
        <taxon>Mortierellomycotina</taxon>
        <taxon>Mortierellomycetes</taxon>
        <taxon>Mortierellales</taxon>
        <taxon>Mortierellaceae</taxon>
        <taxon>Mortierella</taxon>
    </lineage>
</organism>
<feature type="domain" description="Myb-like" evidence="2">
    <location>
        <begin position="313"/>
        <end position="369"/>
    </location>
</feature>
<dbReference type="AlphaFoldDB" id="A0A9P6K1P2"/>
<dbReference type="EMBL" id="JAAAXW010000158">
    <property type="protein sequence ID" value="KAF9541712.1"/>
    <property type="molecule type" value="Genomic_DNA"/>
</dbReference>
<feature type="compositionally biased region" description="Low complexity" evidence="1">
    <location>
        <begin position="270"/>
        <end position="281"/>
    </location>
</feature>
<feature type="compositionally biased region" description="Polar residues" evidence="1">
    <location>
        <begin position="24"/>
        <end position="33"/>
    </location>
</feature>
<gene>
    <name evidence="3" type="ORF">EC957_002731</name>
</gene>
<feature type="region of interest" description="Disordered" evidence="1">
    <location>
        <begin position="541"/>
        <end position="564"/>
    </location>
</feature>
<evidence type="ECO:0000256" key="1">
    <source>
        <dbReference type="SAM" id="MobiDB-lite"/>
    </source>
</evidence>
<feature type="compositionally biased region" description="Low complexity" evidence="1">
    <location>
        <begin position="485"/>
        <end position="500"/>
    </location>
</feature>
<dbReference type="InterPro" id="IPR001005">
    <property type="entry name" value="SANT/Myb"/>
</dbReference>
<evidence type="ECO:0000259" key="2">
    <source>
        <dbReference type="PROSITE" id="PS50090"/>
    </source>
</evidence>
<dbReference type="PROSITE" id="PS50090">
    <property type="entry name" value="MYB_LIKE"/>
    <property type="match status" value="3"/>
</dbReference>
<feature type="compositionally biased region" description="Low complexity" evidence="1">
    <location>
        <begin position="217"/>
        <end position="239"/>
    </location>
</feature>
<reference evidence="3" key="1">
    <citation type="journal article" date="2020" name="Fungal Divers.">
        <title>Resolving the Mortierellaceae phylogeny through synthesis of multi-gene phylogenetics and phylogenomics.</title>
        <authorList>
            <person name="Vandepol N."/>
            <person name="Liber J."/>
            <person name="Desiro A."/>
            <person name="Na H."/>
            <person name="Kennedy M."/>
            <person name="Barry K."/>
            <person name="Grigoriev I.V."/>
            <person name="Miller A.N."/>
            <person name="O'Donnell K."/>
            <person name="Stajich J.E."/>
            <person name="Bonito G."/>
        </authorList>
    </citation>
    <scope>NUCLEOTIDE SEQUENCE</scope>
    <source>
        <strain evidence="3">NRRL 2591</strain>
    </source>
</reference>
<dbReference type="GO" id="GO:0000981">
    <property type="term" value="F:DNA-binding transcription factor activity, RNA polymerase II-specific"/>
    <property type="evidence" value="ECO:0007669"/>
    <property type="project" value="TreeGrafter"/>
</dbReference>
<feature type="compositionally biased region" description="Low complexity" evidence="1">
    <location>
        <begin position="185"/>
        <end position="205"/>
    </location>
</feature>
<feature type="region of interest" description="Disordered" evidence="1">
    <location>
        <begin position="424"/>
        <end position="513"/>
    </location>
</feature>
<dbReference type="SMART" id="SM00717">
    <property type="entry name" value="SANT"/>
    <property type="match status" value="4"/>
</dbReference>
<feature type="compositionally biased region" description="Polar residues" evidence="1">
    <location>
        <begin position="541"/>
        <end position="553"/>
    </location>
</feature>
<protein>
    <recommendedName>
        <fullName evidence="2">Myb-like domain-containing protein</fullName>
    </recommendedName>
</protein>
<evidence type="ECO:0000313" key="4">
    <source>
        <dbReference type="Proteomes" id="UP000723463"/>
    </source>
</evidence>
<feature type="compositionally biased region" description="Polar residues" evidence="1">
    <location>
        <begin position="282"/>
        <end position="295"/>
    </location>
</feature>